<keyword evidence="1" id="KW-0862">Zinc</keyword>
<sequence length="842" mass="96657">MASGLEEAWSRLTLTEDEEQVIICDEDESEERIEHIALCLWGKLLTDNYFNLGALKAVLKNAYFVPPLKQTMEFAKVLGSQLGVFLNCDEATLYCGVDKSVNFQVELDITKPLRRGIRMVVRGKTLWIRLGYVKLPDLCYGCGKLGHVLKGCDVVGDIDSDVSTLQYGEWLRASETAKARLQLKFEDSGTQTRPYGLPALRREDMMVDEIRAIRMGNEVLTGRGMEYYGLYVDARGRSGGLALLWLKDIEVALLTQSSHHIDVEIGGRDDEPSWRFTGLYEWPETQHKLKICEFLRDQKPRSTLSWLLGGDLSEILYHHKNSRGPPKPDYVLEEFQQTLAECALVDFGYAGSDYTWWNRRDGQASVEERLDRFCGDWVTRFLSFWVTHLDEKLSDHLPITIDTRWVQHGQRRVKRRRFEMMWVNDDRCETVVKDSWASYASSNAVENCITKVDRCLSLLQRWNWSEFDDVHKAISHCKERLKRAVRVQEHEEVLWWQRSHVDFLRFGDKNINNISELKGDDGILYGDTQNIENIVVRYFDELFTSPVSLKGEEIISLIPTKVSACMRDRLERPYTREEVVTPHNPQFSFLRVGDLIDSEHETWREDLVKAVFLPVDATVILGIPLSIHLPPDRVVWHYSSCGELTIRKRAKEARCSGVGDKSGWKAIWGLNVPPRIKFAGALPTASRLSRRIQSISMRCNVYGAAEDMDIHALFECPLALSIWEVTWSVCGARNKYLFENKLIIAGRVWRKAINFLHDYQRSRDREKNSSAQEVTGWRRPDAGFCKLNFDAAKLGDWGYGWGVLVRDSEGNILLSIVSQGMGFLDPKLEEARACIFAIQTAQ</sequence>
<dbReference type="GO" id="GO:0003676">
    <property type="term" value="F:nucleic acid binding"/>
    <property type="evidence" value="ECO:0007669"/>
    <property type="project" value="InterPro"/>
</dbReference>
<name>A0A9Q1K3T6_9CARY</name>
<keyword evidence="4" id="KW-1185">Reference proteome</keyword>
<feature type="domain" description="CCHC-type" evidence="2">
    <location>
        <begin position="139"/>
        <end position="152"/>
    </location>
</feature>
<reference evidence="3" key="1">
    <citation type="submission" date="2022-04" db="EMBL/GenBank/DDBJ databases">
        <title>Carnegiea gigantea Genome sequencing and assembly v2.</title>
        <authorList>
            <person name="Copetti D."/>
            <person name="Sanderson M.J."/>
            <person name="Burquez A."/>
            <person name="Wojciechowski M.F."/>
        </authorList>
    </citation>
    <scope>NUCLEOTIDE SEQUENCE</scope>
    <source>
        <strain evidence="3">SGP5-SGP5p</strain>
        <tissue evidence="3">Aerial part</tissue>
    </source>
</reference>
<dbReference type="Pfam" id="PF14392">
    <property type="entry name" value="zf-CCHC_4"/>
    <property type="match status" value="1"/>
</dbReference>
<dbReference type="Gene3D" id="3.60.10.10">
    <property type="entry name" value="Endonuclease/exonuclease/phosphatase"/>
    <property type="match status" value="1"/>
</dbReference>
<dbReference type="Pfam" id="PF13966">
    <property type="entry name" value="zf-RVT"/>
    <property type="match status" value="1"/>
</dbReference>
<dbReference type="PANTHER" id="PTHR33710:SF62">
    <property type="entry name" value="DUF4283 DOMAIN PROTEIN"/>
    <property type="match status" value="1"/>
</dbReference>
<dbReference type="Proteomes" id="UP001153076">
    <property type="component" value="Unassembled WGS sequence"/>
</dbReference>
<dbReference type="InterPro" id="IPR025836">
    <property type="entry name" value="Zn_knuckle_CX2CX4HX4C"/>
</dbReference>
<evidence type="ECO:0000313" key="3">
    <source>
        <dbReference type="EMBL" id="KAJ8435872.1"/>
    </source>
</evidence>
<evidence type="ECO:0000256" key="1">
    <source>
        <dbReference type="PROSITE-ProRule" id="PRU00047"/>
    </source>
</evidence>
<dbReference type="AlphaFoldDB" id="A0A9Q1K3T6"/>
<gene>
    <name evidence="3" type="ORF">Cgig2_028580</name>
</gene>
<comment type="caution">
    <text evidence="3">The sequence shown here is derived from an EMBL/GenBank/DDBJ whole genome shotgun (WGS) entry which is preliminary data.</text>
</comment>
<dbReference type="EMBL" id="JAKOGI010000380">
    <property type="protein sequence ID" value="KAJ8435872.1"/>
    <property type="molecule type" value="Genomic_DNA"/>
</dbReference>
<evidence type="ECO:0000313" key="4">
    <source>
        <dbReference type="Proteomes" id="UP001153076"/>
    </source>
</evidence>
<dbReference type="OrthoDB" id="1001388at2759"/>
<keyword evidence="1" id="KW-0479">Metal-binding</keyword>
<dbReference type="SUPFAM" id="SSF56219">
    <property type="entry name" value="DNase I-like"/>
    <property type="match status" value="1"/>
</dbReference>
<dbReference type="PANTHER" id="PTHR33710">
    <property type="entry name" value="BNAC02G09200D PROTEIN"/>
    <property type="match status" value="1"/>
</dbReference>
<dbReference type="InterPro" id="IPR026960">
    <property type="entry name" value="RVT-Znf"/>
</dbReference>
<accession>A0A9Q1K3T6</accession>
<keyword evidence="1" id="KW-0863">Zinc-finger</keyword>
<proteinExistence type="predicted"/>
<dbReference type="GO" id="GO:0008270">
    <property type="term" value="F:zinc ion binding"/>
    <property type="evidence" value="ECO:0007669"/>
    <property type="project" value="UniProtKB-KW"/>
</dbReference>
<dbReference type="InterPro" id="IPR001878">
    <property type="entry name" value="Znf_CCHC"/>
</dbReference>
<dbReference type="PROSITE" id="PS50158">
    <property type="entry name" value="ZF_CCHC"/>
    <property type="match status" value="1"/>
</dbReference>
<protein>
    <recommendedName>
        <fullName evidence="2">CCHC-type domain-containing protein</fullName>
    </recommendedName>
</protein>
<dbReference type="InterPro" id="IPR036691">
    <property type="entry name" value="Endo/exonu/phosph_ase_sf"/>
</dbReference>
<evidence type="ECO:0000259" key="2">
    <source>
        <dbReference type="PROSITE" id="PS50158"/>
    </source>
</evidence>
<organism evidence="3 4">
    <name type="scientific">Carnegiea gigantea</name>
    <dbReference type="NCBI Taxonomy" id="171969"/>
    <lineage>
        <taxon>Eukaryota</taxon>
        <taxon>Viridiplantae</taxon>
        <taxon>Streptophyta</taxon>
        <taxon>Embryophyta</taxon>
        <taxon>Tracheophyta</taxon>
        <taxon>Spermatophyta</taxon>
        <taxon>Magnoliopsida</taxon>
        <taxon>eudicotyledons</taxon>
        <taxon>Gunneridae</taxon>
        <taxon>Pentapetalae</taxon>
        <taxon>Caryophyllales</taxon>
        <taxon>Cactineae</taxon>
        <taxon>Cactaceae</taxon>
        <taxon>Cactoideae</taxon>
        <taxon>Echinocereeae</taxon>
        <taxon>Carnegiea</taxon>
    </lineage>
</organism>